<feature type="compositionally biased region" description="Basic residues" evidence="1">
    <location>
        <begin position="140"/>
        <end position="156"/>
    </location>
</feature>
<proteinExistence type="predicted"/>
<name>A0A8X7C2B2_9ARAC</name>
<comment type="caution">
    <text evidence="3">The sequence shown here is derived from an EMBL/GenBank/DDBJ whole genome shotgun (WGS) entry which is preliminary data.</text>
</comment>
<evidence type="ECO:0000256" key="1">
    <source>
        <dbReference type="SAM" id="MobiDB-lite"/>
    </source>
</evidence>
<reference evidence="3" key="1">
    <citation type="submission" date="2020-08" db="EMBL/GenBank/DDBJ databases">
        <title>Multicomponent nature underlies the extraordinary mechanical properties of spider dragline silk.</title>
        <authorList>
            <person name="Kono N."/>
            <person name="Nakamura H."/>
            <person name="Mori M."/>
            <person name="Yoshida Y."/>
            <person name="Ohtoshi R."/>
            <person name="Malay A.D."/>
            <person name="Moran D.A.P."/>
            <person name="Tomita M."/>
            <person name="Numata K."/>
            <person name="Arakawa K."/>
        </authorList>
    </citation>
    <scope>NUCLEOTIDE SEQUENCE</scope>
</reference>
<dbReference type="Pfam" id="PF23055">
    <property type="entry name" value="DUF7041"/>
    <property type="match status" value="1"/>
</dbReference>
<feature type="compositionally biased region" description="Basic and acidic residues" evidence="1">
    <location>
        <begin position="120"/>
        <end position="139"/>
    </location>
</feature>
<feature type="domain" description="DUF7041" evidence="2">
    <location>
        <begin position="25"/>
        <end position="62"/>
    </location>
</feature>
<protein>
    <recommendedName>
        <fullName evidence="2">DUF7041 domain-containing protein</fullName>
    </recommendedName>
</protein>
<evidence type="ECO:0000313" key="3">
    <source>
        <dbReference type="EMBL" id="GFY50179.1"/>
    </source>
</evidence>
<sequence>MAEVTAVKIPPYNFCDPQLWFSTPATIVRDLIITPEVTDQYGAIKAQLIQRTGESSQQEIWKRNQRRATKTRGSHQEILRTMNRRAASHNVPKSLCWNFSSAATEFSAILASSLNNRRKAAESSRQRSSSEHTQRFTFDKRHKASSKTVSSKRLRD</sequence>
<dbReference type="OrthoDB" id="6415545at2759"/>
<evidence type="ECO:0000313" key="4">
    <source>
        <dbReference type="Proteomes" id="UP000886998"/>
    </source>
</evidence>
<dbReference type="Proteomes" id="UP000886998">
    <property type="component" value="Unassembled WGS sequence"/>
</dbReference>
<dbReference type="AlphaFoldDB" id="A0A8X7C2B2"/>
<organism evidence="3 4">
    <name type="scientific">Trichonephila inaurata madagascariensis</name>
    <dbReference type="NCBI Taxonomy" id="2747483"/>
    <lineage>
        <taxon>Eukaryota</taxon>
        <taxon>Metazoa</taxon>
        <taxon>Ecdysozoa</taxon>
        <taxon>Arthropoda</taxon>
        <taxon>Chelicerata</taxon>
        <taxon>Arachnida</taxon>
        <taxon>Araneae</taxon>
        <taxon>Araneomorphae</taxon>
        <taxon>Entelegynae</taxon>
        <taxon>Araneoidea</taxon>
        <taxon>Nephilidae</taxon>
        <taxon>Trichonephila</taxon>
        <taxon>Trichonephila inaurata</taxon>
    </lineage>
</organism>
<accession>A0A8X7C2B2</accession>
<gene>
    <name evidence="3" type="ORF">TNIN_294061</name>
</gene>
<feature type="region of interest" description="Disordered" evidence="1">
    <location>
        <begin position="120"/>
        <end position="156"/>
    </location>
</feature>
<dbReference type="InterPro" id="IPR055469">
    <property type="entry name" value="DUF7041"/>
</dbReference>
<evidence type="ECO:0000259" key="2">
    <source>
        <dbReference type="Pfam" id="PF23055"/>
    </source>
</evidence>
<dbReference type="EMBL" id="BMAV01007343">
    <property type="protein sequence ID" value="GFY50179.1"/>
    <property type="molecule type" value="Genomic_DNA"/>
</dbReference>
<keyword evidence="4" id="KW-1185">Reference proteome</keyword>